<dbReference type="Pfam" id="PF19300">
    <property type="entry name" value="BPD_transp_1_N"/>
    <property type="match status" value="1"/>
</dbReference>
<keyword evidence="3" id="KW-1003">Cell membrane</keyword>
<evidence type="ECO:0000259" key="8">
    <source>
        <dbReference type="PROSITE" id="PS50928"/>
    </source>
</evidence>
<dbReference type="CDD" id="cd06261">
    <property type="entry name" value="TM_PBP2"/>
    <property type="match status" value="1"/>
</dbReference>
<sequence>MGRIPRSYVLNRVVTLLLTVWIAATLIWIIPRLSPVDPADIMLGRMAAGAGAVENADQILARLKENFGLNDPLVIQYVKYIGNVATFDFGLSTATFPTQVSTLIARALPWTVGLMLLSVVITFFIGNALGALMAWDRSPKLVRVAIPAAMVFTSIPPILSGLLLMWILAAKLRWFPLTGAYGLTVEPGWTWGFVQSVIHHGFLPALSIVIVTFGFWALGMRGLMITVQGEDYVTLAKAKGLRPRYILYRYMIRNAILPQITAFALKIGLLVAGQVLVERIFAYNGMGKLLYAALLDQDFPVFQGVSFVIILMTAVSVFLVDLVYPFVDPRIRHDGGEA</sequence>
<dbReference type="AlphaFoldDB" id="A0A6B0Y2H2"/>
<gene>
    <name evidence="9" type="ORF">F4Y60_04075</name>
</gene>
<protein>
    <submittedName>
        <fullName evidence="9">ABC transporter permease</fullName>
    </submittedName>
</protein>
<dbReference type="GO" id="GO:0005886">
    <property type="term" value="C:plasma membrane"/>
    <property type="evidence" value="ECO:0007669"/>
    <property type="project" value="UniProtKB-SubCell"/>
</dbReference>
<evidence type="ECO:0000256" key="3">
    <source>
        <dbReference type="ARBA" id="ARBA00022475"/>
    </source>
</evidence>
<evidence type="ECO:0000256" key="5">
    <source>
        <dbReference type="ARBA" id="ARBA00022989"/>
    </source>
</evidence>
<keyword evidence="2 7" id="KW-0813">Transport</keyword>
<dbReference type="PANTHER" id="PTHR43376:SF1">
    <property type="entry name" value="OLIGOPEPTIDE TRANSPORT SYSTEM PERMEASE PROTEIN"/>
    <property type="match status" value="1"/>
</dbReference>
<dbReference type="Gene3D" id="1.10.3720.10">
    <property type="entry name" value="MetI-like"/>
    <property type="match status" value="1"/>
</dbReference>
<dbReference type="InterPro" id="IPR045621">
    <property type="entry name" value="BPD_transp_1_N"/>
</dbReference>
<feature type="domain" description="ABC transmembrane type-1" evidence="8">
    <location>
        <begin position="108"/>
        <end position="320"/>
    </location>
</feature>
<accession>A0A6B0Y2H2</accession>
<dbReference type="InterPro" id="IPR035906">
    <property type="entry name" value="MetI-like_sf"/>
</dbReference>
<reference evidence="9" key="1">
    <citation type="submission" date="2019-09" db="EMBL/GenBank/DDBJ databases">
        <title>Characterisation of the sponge microbiome using genome-centric metagenomics.</title>
        <authorList>
            <person name="Engelberts J.P."/>
            <person name="Robbins S.J."/>
            <person name="De Goeij J.M."/>
            <person name="Aranda M."/>
            <person name="Bell S.C."/>
            <person name="Webster N.S."/>
        </authorList>
    </citation>
    <scope>NUCLEOTIDE SEQUENCE</scope>
    <source>
        <strain evidence="9">SB0664_bin_43</strain>
    </source>
</reference>
<feature type="transmembrane region" description="Helical" evidence="7">
    <location>
        <begin position="107"/>
        <end position="132"/>
    </location>
</feature>
<dbReference type="PROSITE" id="PS50928">
    <property type="entry name" value="ABC_TM1"/>
    <property type="match status" value="1"/>
</dbReference>
<proteinExistence type="inferred from homology"/>
<dbReference type="PANTHER" id="PTHR43376">
    <property type="entry name" value="OLIGOPEPTIDE TRANSPORT SYSTEM PERMEASE PROTEIN"/>
    <property type="match status" value="1"/>
</dbReference>
<evidence type="ECO:0000256" key="6">
    <source>
        <dbReference type="ARBA" id="ARBA00023136"/>
    </source>
</evidence>
<feature type="transmembrane region" description="Helical" evidence="7">
    <location>
        <begin position="256"/>
        <end position="281"/>
    </location>
</feature>
<keyword evidence="4 7" id="KW-0812">Transmembrane</keyword>
<feature type="transmembrane region" description="Helical" evidence="7">
    <location>
        <begin position="301"/>
        <end position="324"/>
    </location>
</feature>
<dbReference type="EMBL" id="VXRY01000161">
    <property type="protein sequence ID" value="MXY33266.1"/>
    <property type="molecule type" value="Genomic_DNA"/>
</dbReference>
<feature type="transmembrane region" description="Helical" evidence="7">
    <location>
        <begin position="9"/>
        <end position="30"/>
    </location>
</feature>
<evidence type="ECO:0000256" key="7">
    <source>
        <dbReference type="RuleBase" id="RU363032"/>
    </source>
</evidence>
<comment type="subcellular location">
    <subcellularLocation>
        <location evidence="1 7">Cell membrane</location>
        <topology evidence="1 7">Multi-pass membrane protein</topology>
    </subcellularLocation>
</comment>
<evidence type="ECO:0000313" key="9">
    <source>
        <dbReference type="EMBL" id="MXY33266.1"/>
    </source>
</evidence>
<comment type="caution">
    <text evidence="9">The sequence shown here is derived from an EMBL/GenBank/DDBJ whole genome shotgun (WGS) entry which is preliminary data.</text>
</comment>
<keyword evidence="5 7" id="KW-1133">Transmembrane helix</keyword>
<dbReference type="Pfam" id="PF00528">
    <property type="entry name" value="BPD_transp_1"/>
    <property type="match status" value="1"/>
</dbReference>
<comment type="similarity">
    <text evidence="7">Belongs to the binding-protein-dependent transport system permease family.</text>
</comment>
<dbReference type="InterPro" id="IPR000515">
    <property type="entry name" value="MetI-like"/>
</dbReference>
<organism evidence="9">
    <name type="scientific">Boseongicola sp. SB0664_bin_43</name>
    <dbReference type="NCBI Taxonomy" id="2604844"/>
    <lineage>
        <taxon>Bacteria</taxon>
        <taxon>Pseudomonadati</taxon>
        <taxon>Pseudomonadota</taxon>
        <taxon>Alphaproteobacteria</taxon>
        <taxon>Rhodobacterales</taxon>
        <taxon>Paracoccaceae</taxon>
        <taxon>Boseongicola</taxon>
    </lineage>
</organism>
<keyword evidence="6 7" id="KW-0472">Membrane</keyword>
<dbReference type="GO" id="GO:0055085">
    <property type="term" value="P:transmembrane transport"/>
    <property type="evidence" value="ECO:0007669"/>
    <property type="project" value="InterPro"/>
</dbReference>
<evidence type="ECO:0000256" key="4">
    <source>
        <dbReference type="ARBA" id="ARBA00022692"/>
    </source>
</evidence>
<name>A0A6B0Y2H2_9RHOB</name>
<dbReference type="SUPFAM" id="SSF161098">
    <property type="entry name" value="MetI-like"/>
    <property type="match status" value="1"/>
</dbReference>
<evidence type="ECO:0000256" key="2">
    <source>
        <dbReference type="ARBA" id="ARBA00022448"/>
    </source>
</evidence>
<feature type="transmembrane region" description="Helical" evidence="7">
    <location>
        <begin position="144"/>
        <end position="169"/>
    </location>
</feature>
<feature type="transmembrane region" description="Helical" evidence="7">
    <location>
        <begin position="197"/>
        <end position="218"/>
    </location>
</feature>
<evidence type="ECO:0000256" key="1">
    <source>
        <dbReference type="ARBA" id="ARBA00004651"/>
    </source>
</evidence>